<name>A0A8H6R5F4_9PEZI</name>
<feature type="region of interest" description="Disordered" evidence="1">
    <location>
        <begin position="335"/>
        <end position="368"/>
    </location>
</feature>
<feature type="compositionally biased region" description="Polar residues" evidence="1">
    <location>
        <begin position="335"/>
        <end position="348"/>
    </location>
</feature>
<feature type="region of interest" description="Disordered" evidence="1">
    <location>
        <begin position="78"/>
        <end position="213"/>
    </location>
</feature>
<evidence type="ECO:0000313" key="2">
    <source>
        <dbReference type="EMBL" id="KAF7185484.1"/>
    </source>
</evidence>
<feature type="compositionally biased region" description="Low complexity" evidence="1">
    <location>
        <begin position="125"/>
        <end position="139"/>
    </location>
</feature>
<evidence type="ECO:0000256" key="1">
    <source>
        <dbReference type="SAM" id="MobiDB-lite"/>
    </source>
</evidence>
<dbReference type="OrthoDB" id="4226666at2759"/>
<proteinExistence type="predicted"/>
<feature type="compositionally biased region" description="Low complexity" evidence="1">
    <location>
        <begin position="349"/>
        <end position="359"/>
    </location>
</feature>
<organism evidence="2 3">
    <name type="scientific">Pseudocercospora fuligena</name>
    <dbReference type="NCBI Taxonomy" id="685502"/>
    <lineage>
        <taxon>Eukaryota</taxon>
        <taxon>Fungi</taxon>
        <taxon>Dikarya</taxon>
        <taxon>Ascomycota</taxon>
        <taxon>Pezizomycotina</taxon>
        <taxon>Dothideomycetes</taxon>
        <taxon>Dothideomycetidae</taxon>
        <taxon>Mycosphaerellales</taxon>
        <taxon>Mycosphaerellaceae</taxon>
        <taxon>Pseudocercospora</taxon>
    </lineage>
</organism>
<reference evidence="2" key="1">
    <citation type="submission" date="2020-04" db="EMBL/GenBank/DDBJ databases">
        <title>Draft genome resource of the tomato pathogen Pseudocercospora fuligena.</title>
        <authorList>
            <person name="Zaccaron A."/>
        </authorList>
    </citation>
    <scope>NUCLEOTIDE SEQUENCE</scope>
    <source>
        <strain evidence="2">PF001</strain>
    </source>
</reference>
<protein>
    <submittedName>
        <fullName evidence="2">Satratoxin biosynthesis SC3 cluster transcription factor SAT20</fullName>
    </submittedName>
</protein>
<feature type="compositionally biased region" description="Low complexity" evidence="1">
    <location>
        <begin position="93"/>
        <end position="106"/>
    </location>
</feature>
<dbReference type="AlphaFoldDB" id="A0A8H6R5F4"/>
<dbReference type="PANTHER" id="PTHR35392">
    <property type="entry name" value="ZN(II)2CYS6 TRANSCRIPTION FACTOR (EUROFUNG)-RELATED-RELATED"/>
    <property type="match status" value="1"/>
</dbReference>
<feature type="compositionally biased region" description="Low complexity" evidence="1">
    <location>
        <begin position="161"/>
        <end position="172"/>
    </location>
</feature>
<dbReference type="InterPro" id="IPR052973">
    <property type="entry name" value="Fungal_sec-metab_reg_TF"/>
</dbReference>
<sequence length="889" mass="99135">MAAPFVAAYGATPFPPPGYDSGLPEFSEHLEDLLSDPSLPPLAQFAVDDMAVLRFDDSDMGWISPRLLDHSAVQSEVAKSPSLGSHPAETEGSISLSPSAASQSILTPSSTFSPYVTNLDDPESDSYNSTSPESDSSTSQYVVVDQLNGETRRSNHRMNVRSARASPSIPSATQATGPSSITSRESSAPQQQMGNPQLQSFASSSSGGMHDYSGNANAQYSSFNDGDFDLFGNTGGSFEENSFGASNLANNTSLPFRTTQGGTIPSQSPFQTGYQQAGELNSSTFAPSSTYPVQGLSNQFNAGNTSFATPVQHFTNDAAFQQFLNASRLGNTPTQSAAFSHAHPTTQASFRSVPSTSSSMTPTQAVPIPRPAYRQPRLQVNITSADGDYSPHSSQSGTSFDDHSTSLGGVFTAIRQADPSMRLNIGTQRATQHEHKVQKGGRKKGIHLTEPSRARSHQMRKIGACWRCAMQRDPCDHGDPCSRCAMRSQRGQNYYFGCERSKLPDFVIDFLPPSLCFDHTKAVLEDTVRTEVVGWHRENSIDVYLSCGYGPPLRWKLTEFTPKSQKLLWQLQYFQDPRTGRSMHRRKYAPPYGLVKLDGVDDANFDDYLKDLLEPFHLNELGPSFYAEENEVDQDMFQCRVLDMMSRLYIGTGDDKLKLLLRDILRMMVITWIMGHTLTITEDTLRPVINNVRHSRTPNDYELQDFHSPRLANRQLKFFFGVLRNQIYEKLLKWLQQTLHTAGKKEQTWLQSFCVILGFAMVLEEIQRTLHCHADASIVRNEATPEQAEVQAVNSCKTIDDRFKLLIGLFQCKYRDKKWGEYGSFGNGTPELKEPIARDFCSTLRNLVEYKQGHLRSRENVPFSHDNQCLYTTRLTARFLLPFLDLPRT</sequence>
<accession>A0A8H6R5F4</accession>
<gene>
    <name evidence="2" type="ORF">HII31_13181</name>
</gene>
<dbReference type="PANTHER" id="PTHR35392:SF1">
    <property type="entry name" value="ZN(II)2CYS6 TRANSCRIPTION FACTOR (EUROFUNG)"/>
    <property type="match status" value="1"/>
</dbReference>
<dbReference type="Proteomes" id="UP000660729">
    <property type="component" value="Unassembled WGS sequence"/>
</dbReference>
<feature type="compositionally biased region" description="Polar residues" evidence="1">
    <location>
        <begin position="173"/>
        <end position="207"/>
    </location>
</feature>
<dbReference type="EMBL" id="JABCIY010000320">
    <property type="protein sequence ID" value="KAF7185484.1"/>
    <property type="molecule type" value="Genomic_DNA"/>
</dbReference>
<keyword evidence="3" id="KW-1185">Reference proteome</keyword>
<feature type="compositionally biased region" description="Polar residues" evidence="1">
    <location>
        <begin position="107"/>
        <end position="116"/>
    </location>
</feature>
<evidence type="ECO:0000313" key="3">
    <source>
        <dbReference type="Proteomes" id="UP000660729"/>
    </source>
</evidence>
<comment type="caution">
    <text evidence="2">The sequence shown here is derived from an EMBL/GenBank/DDBJ whole genome shotgun (WGS) entry which is preliminary data.</text>
</comment>